<comment type="caution">
    <text evidence="3">The sequence shown here is derived from an EMBL/GenBank/DDBJ whole genome shotgun (WGS) entry which is preliminary data.</text>
</comment>
<dbReference type="OrthoDB" id="7464126at2759"/>
<evidence type="ECO:0000313" key="3">
    <source>
        <dbReference type="EMBL" id="KAJ4326678.1"/>
    </source>
</evidence>
<reference evidence="3" key="1">
    <citation type="submission" date="2022-10" db="EMBL/GenBank/DDBJ databases">
        <title>Tapping the CABI collections for fungal endophytes: first genome assemblies for Collariella, Neodidymelliopsis, Ascochyta clinopodiicola, Didymella pomorum, Didymosphaeria variabile, Neocosmospora piperis and Neocucurbitaria cava.</title>
        <authorList>
            <person name="Hill R."/>
        </authorList>
    </citation>
    <scope>NUCLEOTIDE SEQUENCE</scope>
    <source>
        <strain evidence="3">IMI 366586</strain>
    </source>
</reference>
<accession>A0A9W8WIQ0</accession>
<proteinExistence type="predicted"/>
<feature type="compositionally biased region" description="Acidic residues" evidence="2">
    <location>
        <begin position="79"/>
        <end position="112"/>
    </location>
</feature>
<dbReference type="AlphaFoldDB" id="A0A9W8WIQ0"/>
<name>A0A9W8WIQ0_9HYPO</name>
<sequence length="112" mass="12863">MEEKQKWTSGLYEWYRILARQVQEGELDAAIESIEDYIEELRELVQSSAWDLPSRFTPESESEEDQDLEMEHEGSEGDVSSEGDSDEEEGESLEGEVDSDSESEEEDQHLQA</sequence>
<keyword evidence="1" id="KW-0175">Coiled coil</keyword>
<feature type="coiled-coil region" evidence="1">
    <location>
        <begin position="20"/>
        <end position="47"/>
    </location>
</feature>
<evidence type="ECO:0000313" key="4">
    <source>
        <dbReference type="Proteomes" id="UP001140502"/>
    </source>
</evidence>
<protein>
    <submittedName>
        <fullName evidence="3">Uncharacterized protein</fullName>
    </submittedName>
</protein>
<evidence type="ECO:0000256" key="2">
    <source>
        <dbReference type="SAM" id="MobiDB-lite"/>
    </source>
</evidence>
<evidence type="ECO:0000256" key="1">
    <source>
        <dbReference type="SAM" id="Coils"/>
    </source>
</evidence>
<feature type="region of interest" description="Disordered" evidence="2">
    <location>
        <begin position="48"/>
        <end position="112"/>
    </location>
</feature>
<gene>
    <name evidence="3" type="ORF">N0V84_002904</name>
</gene>
<dbReference type="Proteomes" id="UP001140502">
    <property type="component" value="Unassembled WGS sequence"/>
</dbReference>
<keyword evidence="4" id="KW-1185">Reference proteome</keyword>
<organism evidence="3 4">
    <name type="scientific">Fusarium piperis</name>
    <dbReference type="NCBI Taxonomy" id="1435070"/>
    <lineage>
        <taxon>Eukaryota</taxon>
        <taxon>Fungi</taxon>
        <taxon>Dikarya</taxon>
        <taxon>Ascomycota</taxon>
        <taxon>Pezizomycotina</taxon>
        <taxon>Sordariomycetes</taxon>
        <taxon>Hypocreomycetidae</taxon>
        <taxon>Hypocreales</taxon>
        <taxon>Nectriaceae</taxon>
        <taxon>Fusarium</taxon>
        <taxon>Fusarium solani species complex</taxon>
    </lineage>
</organism>
<dbReference type="EMBL" id="JAPEUR010000038">
    <property type="protein sequence ID" value="KAJ4326678.1"/>
    <property type="molecule type" value="Genomic_DNA"/>
</dbReference>